<protein>
    <submittedName>
        <fullName evidence="1">Uncharacterized protein</fullName>
    </submittedName>
</protein>
<accession>A0ABU8YIJ0</accession>
<name>A0ABU8YIJ0_9CYAN</name>
<sequence>MIKYTLALKVKDCPNPNEEYQYSLSLNLHQENNPEKIFTSEIRQSMRTSLQNQSQCLINDNHLNQMINKWIQDIKEGYRSCPITLDLPPLITEKINQLQEAGNQEMPTPIYPDLSEIAPCWGMLPPLNFC</sequence>
<evidence type="ECO:0000313" key="2">
    <source>
        <dbReference type="Proteomes" id="UP001384579"/>
    </source>
</evidence>
<dbReference type="RefSeq" id="WP_340518492.1">
    <property type="nucleotide sequence ID" value="NZ_JBBLXS010000037.1"/>
</dbReference>
<dbReference type="Proteomes" id="UP001384579">
    <property type="component" value="Unassembled WGS sequence"/>
</dbReference>
<dbReference type="EMBL" id="JBBLXS010000037">
    <property type="protein sequence ID" value="MEK0184175.1"/>
    <property type="molecule type" value="Genomic_DNA"/>
</dbReference>
<keyword evidence="2" id="KW-1185">Reference proteome</keyword>
<gene>
    <name evidence="1" type="ORF">WMG39_04845</name>
</gene>
<reference evidence="1 2" key="1">
    <citation type="journal article" date="2020" name="Harmful Algae">
        <title>Molecular and morphological characterization of a novel dihydroanatoxin-a producing Microcoleus species (cyanobacteria) from the Russian River, California, USA.</title>
        <authorList>
            <person name="Conklin K.Y."/>
            <person name="Stancheva R."/>
            <person name="Otten T.G."/>
            <person name="Fadness R."/>
            <person name="Boyer G.L."/>
            <person name="Read B."/>
            <person name="Zhang X."/>
            <person name="Sheath R.G."/>
        </authorList>
    </citation>
    <scope>NUCLEOTIDE SEQUENCE [LARGE SCALE GENOMIC DNA]</scope>
    <source>
        <strain evidence="1 2">PTRS2</strain>
    </source>
</reference>
<comment type="caution">
    <text evidence="1">The sequence shown here is derived from an EMBL/GenBank/DDBJ whole genome shotgun (WGS) entry which is preliminary data.</text>
</comment>
<evidence type="ECO:0000313" key="1">
    <source>
        <dbReference type="EMBL" id="MEK0184175.1"/>
    </source>
</evidence>
<proteinExistence type="predicted"/>
<organism evidence="1 2">
    <name type="scientific">Microcoleus anatoxicus PTRS2</name>
    <dbReference type="NCBI Taxonomy" id="2705321"/>
    <lineage>
        <taxon>Bacteria</taxon>
        <taxon>Bacillati</taxon>
        <taxon>Cyanobacteriota</taxon>
        <taxon>Cyanophyceae</taxon>
        <taxon>Oscillatoriophycideae</taxon>
        <taxon>Oscillatoriales</taxon>
        <taxon>Microcoleaceae</taxon>
        <taxon>Microcoleus</taxon>
        <taxon>Microcoleus anatoxicus</taxon>
    </lineage>
</organism>